<evidence type="ECO:0000259" key="4">
    <source>
        <dbReference type="Pfam" id="PF23559"/>
    </source>
</evidence>
<evidence type="ECO:0000313" key="7">
    <source>
        <dbReference type="Proteomes" id="UP001324115"/>
    </source>
</evidence>
<dbReference type="Gene3D" id="3.80.10.10">
    <property type="entry name" value="Ribonuclease Inhibitor"/>
    <property type="match status" value="3"/>
</dbReference>
<dbReference type="Gene3D" id="1.10.8.430">
    <property type="entry name" value="Helical domain of apoptotic protease-activating factors"/>
    <property type="match status" value="1"/>
</dbReference>
<feature type="domain" description="Disease resistance protein winged helix" evidence="4">
    <location>
        <begin position="447"/>
        <end position="492"/>
    </location>
</feature>
<dbReference type="EMBL" id="JAXUIC010000004">
    <property type="protein sequence ID" value="KAK4592069.1"/>
    <property type="molecule type" value="Genomic_DNA"/>
</dbReference>
<dbReference type="PRINTS" id="PR00364">
    <property type="entry name" value="DISEASERSIST"/>
</dbReference>
<feature type="domain" description="Disease resistance R13L4/SHOC-2-like LRR" evidence="5">
    <location>
        <begin position="580"/>
        <end position="875"/>
    </location>
</feature>
<gene>
    <name evidence="6" type="ORF">RGQ29_016526</name>
</gene>
<dbReference type="Pfam" id="PF23559">
    <property type="entry name" value="WHD_DRP"/>
    <property type="match status" value="1"/>
</dbReference>
<dbReference type="Gene3D" id="1.10.10.10">
    <property type="entry name" value="Winged helix-like DNA-binding domain superfamily/Winged helix DNA-binding domain"/>
    <property type="match status" value="1"/>
</dbReference>
<dbReference type="Proteomes" id="UP001324115">
    <property type="component" value="Unassembled WGS sequence"/>
</dbReference>
<dbReference type="InterPro" id="IPR042197">
    <property type="entry name" value="Apaf_helical"/>
</dbReference>
<keyword evidence="2" id="KW-0611">Plant defense</keyword>
<evidence type="ECO:0000313" key="6">
    <source>
        <dbReference type="EMBL" id="KAK4592069.1"/>
    </source>
</evidence>
<dbReference type="InterPro" id="IPR055414">
    <property type="entry name" value="LRR_R13L4/SHOC2-like"/>
</dbReference>
<dbReference type="InterPro" id="IPR032675">
    <property type="entry name" value="LRR_dom_sf"/>
</dbReference>
<dbReference type="GO" id="GO:0043531">
    <property type="term" value="F:ADP binding"/>
    <property type="evidence" value="ECO:0007669"/>
    <property type="project" value="InterPro"/>
</dbReference>
<sequence>MDDKGIEGRFRVLLDYFDSEEQELENFFQSLKRNDDFLEKWKIMLRALIFMVVDFESKKWSKKRSKRRDRNSVRVVVDLWLYEVEEAFYQAEDLMDEIFTEALQHRLAAEFQTKSSPVWIYAKEKERIMEEILYRIDCFLKVGDALDLSGGREYDVYRMKLQKIRFNPIWGGESPGRYIYFVDESEVFGMDVKKEEFMNILLSDDTCNKELSVIPIQGQSRIGKTTLARIIYNDPIVGQHFDLKAWFRVGDFELVKVAKAIFESFNLQSFDLKELNLQSVLYRFQFQEKLQDYLRGKRFLLVLDDVCSVNKDWELFRSTLIGAAANKCCVIVTTRKEDYASLIGTVNAYRMEPLLYDESWSLFAKFAFGNKIPSSYPDLEPIGRKIVRSCDCMPSTVKTLGSLLRFKLQVEEWKTVQLKLEASDLHDRILSDDLPTNLKQCLRYCSLFPNDYEFKKENLVLLWMAEGLLDRQREEESGYGYFVQLFSEEHFSSYSGRDVVDAPFKMFNQREDSSFSSRYFFRLEDNSFSQFSVSIRHLSLFFRSQYDSTVIFKAINKSSFLRTFLPLGHGSCHLSSDELHNLLSKLQFLRVLSLSRYHITELPVSIGNLKHLRYIDLSLTPINRLPESVCDLCNLQTLILSNCHSLTELPQNMWKLINLRHLNICGTDLNEMPKKMSRLESLQTLSGFVVGKESSSALQELGALFHLRTLGISKLQNIVSAEDAAKARLKNIYSLNELVLEWGGDIVDPEKDEDVIEKLQPSACLQKLHINLYFGTKFPEWLGYDFLWNIGFLRLSNCKHCLDLPPLGQLRSLKVLIIEGMDAVKRVGSEFLRRMDSVKRVGFFRIDSVKSVGSEYLGTFGNSLTFKSLETLTFEGMPEWEEWVSSDTGGDFPCLRELCIRRCPKLKGNLPKQLVNVVKVEISESQELLTTLMKEALLNKTLLHYHEKIQFISDNKIASFSEQMIVFKYEGTTESSLPKSGGTESSLHMTPNIEDEADLPSNNWSNQDALQELSSFKSMKVSDVSELMEVTGLHSLKIEGCDALEFIPEEVMGRNCSLQHLYIINCCSLESIPQRHLHTVLKILYIQHCKKFEFLPCVEMTQEFKLERLCIGSSCDSMIHLPLQLFPSLRSLSIWNCANLESLSMPEESQAKLTSLDALEIKDCPKLVSFPEGGLPTPNLTSIWFSNCKDLEKLPNQMHTLGSLQSLSINNCPELVSLPEGGLPSKLSILCITFCEKLILGSEWGLHKLDCLRRLEIEGGCKNVESFPEDQLLPSNLDSLRISRLSNLKNVNCRQLHHLTALKKLEISSCNELQTLPEEDLPSSLSFLCIKECPLLKPKLQNKRKRLV</sequence>
<dbReference type="SUPFAM" id="SSF52058">
    <property type="entry name" value="L domain-like"/>
    <property type="match status" value="2"/>
</dbReference>
<evidence type="ECO:0000256" key="2">
    <source>
        <dbReference type="ARBA" id="ARBA00022821"/>
    </source>
</evidence>
<feature type="domain" description="NB-ARC" evidence="3">
    <location>
        <begin position="208"/>
        <end position="371"/>
    </location>
</feature>
<proteinExistence type="predicted"/>
<dbReference type="GO" id="GO:0006952">
    <property type="term" value="P:defense response"/>
    <property type="evidence" value="ECO:0007669"/>
    <property type="project" value="UniProtKB-KW"/>
</dbReference>
<dbReference type="InterPro" id="IPR002182">
    <property type="entry name" value="NB-ARC"/>
</dbReference>
<dbReference type="PANTHER" id="PTHR36766">
    <property type="entry name" value="PLANT BROAD-SPECTRUM MILDEW RESISTANCE PROTEIN RPW8"/>
    <property type="match status" value="1"/>
</dbReference>
<evidence type="ECO:0000259" key="5">
    <source>
        <dbReference type="Pfam" id="PF23598"/>
    </source>
</evidence>
<accession>A0AAN7FJE3</accession>
<dbReference type="Pfam" id="PF23598">
    <property type="entry name" value="LRR_14"/>
    <property type="match status" value="1"/>
</dbReference>
<dbReference type="InterPro" id="IPR058922">
    <property type="entry name" value="WHD_DRP"/>
</dbReference>
<dbReference type="InterPro" id="IPR036388">
    <property type="entry name" value="WH-like_DNA-bd_sf"/>
</dbReference>
<dbReference type="Pfam" id="PF00931">
    <property type="entry name" value="NB-ARC"/>
    <property type="match status" value="1"/>
</dbReference>
<organism evidence="6 7">
    <name type="scientific">Quercus rubra</name>
    <name type="common">Northern red oak</name>
    <name type="synonym">Quercus borealis</name>
    <dbReference type="NCBI Taxonomy" id="3512"/>
    <lineage>
        <taxon>Eukaryota</taxon>
        <taxon>Viridiplantae</taxon>
        <taxon>Streptophyta</taxon>
        <taxon>Embryophyta</taxon>
        <taxon>Tracheophyta</taxon>
        <taxon>Spermatophyta</taxon>
        <taxon>Magnoliopsida</taxon>
        <taxon>eudicotyledons</taxon>
        <taxon>Gunneridae</taxon>
        <taxon>Pentapetalae</taxon>
        <taxon>rosids</taxon>
        <taxon>fabids</taxon>
        <taxon>Fagales</taxon>
        <taxon>Fagaceae</taxon>
        <taxon>Quercus</taxon>
    </lineage>
</organism>
<comment type="caution">
    <text evidence="6">The sequence shown here is derived from an EMBL/GenBank/DDBJ whole genome shotgun (WGS) entry which is preliminary data.</text>
</comment>
<protein>
    <submittedName>
        <fullName evidence="6">Uncharacterized protein</fullName>
    </submittedName>
</protein>
<name>A0AAN7FJE3_QUERU</name>
<keyword evidence="1" id="KW-0677">Repeat</keyword>
<dbReference type="Gene3D" id="3.40.50.300">
    <property type="entry name" value="P-loop containing nucleotide triphosphate hydrolases"/>
    <property type="match status" value="1"/>
</dbReference>
<keyword evidence="7" id="KW-1185">Reference proteome</keyword>
<dbReference type="InterPro" id="IPR027417">
    <property type="entry name" value="P-loop_NTPase"/>
</dbReference>
<evidence type="ECO:0000259" key="3">
    <source>
        <dbReference type="Pfam" id="PF00931"/>
    </source>
</evidence>
<dbReference type="PANTHER" id="PTHR36766:SF51">
    <property type="entry name" value="DISEASE RESISTANCE RPP13-LIKE PROTEIN 1"/>
    <property type="match status" value="1"/>
</dbReference>
<evidence type="ECO:0000256" key="1">
    <source>
        <dbReference type="ARBA" id="ARBA00022737"/>
    </source>
</evidence>
<dbReference type="SUPFAM" id="SSF52540">
    <property type="entry name" value="P-loop containing nucleoside triphosphate hydrolases"/>
    <property type="match status" value="1"/>
</dbReference>
<reference evidence="6 7" key="1">
    <citation type="journal article" date="2023" name="G3 (Bethesda)">
        <title>A haplotype-resolved chromosome-scale genome for Quercus rubra L. provides insights into the genetics of adaptive traits for red oak species.</title>
        <authorList>
            <person name="Kapoor B."/>
            <person name="Jenkins J."/>
            <person name="Schmutz J."/>
            <person name="Zhebentyayeva T."/>
            <person name="Kuelheim C."/>
            <person name="Coggeshall M."/>
            <person name="Heim C."/>
            <person name="Lasky J.R."/>
            <person name="Leites L."/>
            <person name="Islam-Faridi N."/>
            <person name="Romero-Severson J."/>
            <person name="DeLeo V.L."/>
            <person name="Lucas S.M."/>
            <person name="Lazic D."/>
            <person name="Gailing O."/>
            <person name="Carlson J."/>
            <person name="Staton M."/>
        </authorList>
    </citation>
    <scope>NUCLEOTIDE SEQUENCE [LARGE SCALE GENOMIC DNA]</scope>
    <source>
        <strain evidence="6">Pseudo-F2</strain>
    </source>
</reference>